<feature type="domain" description="Myb-like" evidence="7">
    <location>
        <begin position="65"/>
        <end position="115"/>
    </location>
</feature>
<dbReference type="PANTHER" id="PTHR10641:SF1411">
    <property type="entry name" value="TRANSCRIPTION FACTOR MYB39-LIKE"/>
    <property type="match status" value="1"/>
</dbReference>
<dbReference type="Proteomes" id="UP000287651">
    <property type="component" value="Unassembled WGS sequence"/>
</dbReference>
<dbReference type="SUPFAM" id="SSF46689">
    <property type="entry name" value="Homeodomain-like"/>
    <property type="match status" value="1"/>
</dbReference>
<keyword evidence="6" id="KW-0539">Nucleus</keyword>
<dbReference type="Pfam" id="PF00249">
    <property type="entry name" value="Myb_DNA-binding"/>
    <property type="match status" value="2"/>
</dbReference>
<dbReference type="GO" id="GO:0003677">
    <property type="term" value="F:DNA binding"/>
    <property type="evidence" value="ECO:0007669"/>
    <property type="project" value="UniProtKB-KW"/>
</dbReference>
<dbReference type="InterPro" id="IPR009057">
    <property type="entry name" value="Homeodomain-like_sf"/>
</dbReference>
<evidence type="ECO:0000256" key="1">
    <source>
        <dbReference type="ARBA" id="ARBA00004123"/>
    </source>
</evidence>
<feature type="non-terminal residue" evidence="9">
    <location>
        <position position="1"/>
    </location>
</feature>
<dbReference type="CDD" id="cd00167">
    <property type="entry name" value="SANT"/>
    <property type="match status" value="2"/>
</dbReference>
<evidence type="ECO:0000313" key="10">
    <source>
        <dbReference type="Proteomes" id="UP000287651"/>
    </source>
</evidence>
<dbReference type="SMART" id="SM00717">
    <property type="entry name" value="SANT"/>
    <property type="match status" value="2"/>
</dbReference>
<evidence type="ECO:0000256" key="5">
    <source>
        <dbReference type="ARBA" id="ARBA00023163"/>
    </source>
</evidence>
<evidence type="ECO:0000259" key="8">
    <source>
        <dbReference type="PROSITE" id="PS51294"/>
    </source>
</evidence>
<evidence type="ECO:0000256" key="4">
    <source>
        <dbReference type="ARBA" id="ARBA00023125"/>
    </source>
</evidence>
<dbReference type="FunFam" id="1.10.10.60:FF:000349">
    <property type="entry name" value="Transcription factor MYB39"/>
    <property type="match status" value="1"/>
</dbReference>
<accession>A0A427AST8</accession>
<organism evidence="9 10">
    <name type="scientific">Ensete ventricosum</name>
    <name type="common">Abyssinian banana</name>
    <name type="synonym">Musa ensete</name>
    <dbReference type="NCBI Taxonomy" id="4639"/>
    <lineage>
        <taxon>Eukaryota</taxon>
        <taxon>Viridiplantae</taxon>
        <taxon>Streptophyta</taxon>
        <taxon>Embryophyta</taxon>
        <taxon>Tracheophyta</taxon>
        <taxon>Spermatophyta</taxon>
        <taxon>Magnoliopsida</taxon>
        <taxon>Liliopsida</taxon>
        <taxon>Zingiberales</taxon>
        <taxon>Musaceae</taxon>
        <taxon>Ensete</taxon>
    </lineage>
</organism>
<dbReference type="PROSITE" id="PS51294">
    <property type="entry name" value="HTH_MYB"/>
    <property type="match status" value="2"/>
</dbReference>
<dbReference type="PROSITE" id="PS50090">
    <property type="entry name" value="MYB_LIKE"/>
    <property type="match status" value="2"/>
</dbReference>
<sequence>IPMGRSPCCDENGLKKGPWTPEEDHLLVQYIHKHGHGGSWRALPRLAGLNRCGKSCRLRWTNYLRPDIKRGKFSAEEEQTILLLHSTLGNKWSAIAAHLPGRTDNEIKNFWNTHVKKKLIQMGLDPVTHRPRTDFFDALPRLFALAQLSSELIDCRPRDDLAARLQAEALDQAAKLQYLQSLLQSSACTMANSSNTTISTDNTLLSTHMTSSFPSILSPTPQNIDSHNQIDQLPSFFFEPPTPNETTQYSHLTGFSESPLPPLTDISVANQGNACSSCSISSCGGNETLFFRPDVLLLDDQFMTESAQKF</sequence>
<comment type="caution">
    <text evidence="9">The sequence shown here is derived from an EMBL/GenBank/DDBJ whole genome shotgun (WGS) entry which is preliminary data.</text>
</comment>
<reference evidence="9 10" key="1">
    <citation type="journal article" date="2014" name="Agronomy (Basel)">
        <title>A Draft Genome Sequence for Ensete ventricosum, the Drought-Tolerant Tree Against Hunger.</title>
        <authorList>
            <person name="Harrison J."/>
            <person name="Moore K.A."/>
            <person name="Paszkiewicz K."/>
            <person name="Jones T."/>
            <person name="Grant M."/>
            <person name="Ambacheew D."/>
            <person name="Muzemil S."/>
            <person name="Studholme D.J."/>
        </authorList>
    </citation>
    <scope>NUCLEOTIDE SEQUENCE [LARGE SCALE GENOMIC DNA]</scope>
</reference>
<evidence type="ECO:0000313" key="9">
    <source>
        <dbReference type="EMBL" id="RRT79303.1"/>
    </source>
</evidence>
<keyword evidence="5" id="KW-0804">Transcription</keyword>
<protein>
    <submittedName>
        <fullName evidence="9">Uncharacterized protein</fullName>
    </submittedName>
</protein>
<evidence type="ECO:0000256" key="6">
    <source>
        <dbReference type="ARBA" id="ARBA00023242"/>
    </source>
</evidence>
<comment type="subcellular location">
    <subcellularLocation>
        <location evidence="1">Nucleus</location>
    </subcellularLocation>
</comment>
<evidence type="ECO:0000256" key="3">
    <source>
        <dbReference type="ARBA" id="ARBA00023015"/>
    </source>
</evidence>
<dbReference type="InterPro" id="IPR001005">
    <property type="entry name" value="SANT/Myb"/>
</dbReference>
<dbReference type="InterPro" id="IPR015495">
    <property type="entry name" value="Myb_TF_plants"/>
</dbReference>
<feature type="domain" description="HTH myb-type" evidence="8">
    <location>
        <begin position="65"/>
        <end position="119"/>
    </location>
</feature>
<dbReference type="Gene3D" id="1.10.10.60">
    <property type="entry name" value="Homeodomain-like"/>
    <property type="match status" value="2"/>
</dbReference>
<keyword evidence="2" id="KW-0677">Repeat</keyword>
<keyword evidence="4" id="KW-0238">DNA-binding</keyword>
<evidence type="ECO:0000259" key="7">
    <source>
        <dbReference type="PROSITE" id="PS50090"/>
    </source>
</evidence>
<gene>
    <name evidence="9" type="ORF">B296_00002983</name>
</gene>
<dbReference type="FunFam" id="1.10.10.60:FF:000015">
    <property type="entry name" value="Transcription factor RAX3"/>
    <property type="match status" value="1"/>
</dbReference>
<dbReference type="AlphaFoldDB" id="A0A427AST8"/>
<evidence type="ECO:0000256" key="2">
    <source>
        <dbReference type="ARBA" id="ARBA00022737"/>
    </source>
</evidence>
<name>A0A427AST8_ENSVE</name>
<dbReference type="PANTHER" id="PTHR10641">
    <property type="entry name" value="MYB FAMILY TRANSCRIPTION FACTOR"/>
    <property type="match status" value="1"/>
</dbReference>
<feature type="domain" description="HTH myb-type" evidence="8">
    <location>
        <begin position="11"/>
        <end position="64"/>
    </location>
</feature>
<proteinExistence type="predicted"/>
<dbReference type="GO" id="GO:0005634">
    <property type="term" value="C:nucleus"/>
    <property type="evidence" value="ECO:0007669"/>
    <property type="project" value="UniProtKB-SubCell"/>
</dbReference>
<dbReference type="InterPro" id="IPR017930">
    <property type="entry name" value="Myb_dom"/>
</dbReference>
<dbReference type="EMBL" id="AMZH03001438">
    <property type="protein sequence ID" value="RRT79303.1"/>
    <property type="molecule type" value="Genomic_DNA"/>
</dbReference>
<keyword evidence="3" id="KW-0805">Transcription regulation</keyword>
<feature type="domain" description="Myb-like" evidence="7">
    <location>
        <begin position="11"/>
        <end position="64"/>
    </location>
</feature>